<accession>A0ABV1JKE1</accession>
<reference evidence="1 2" key="1">
    <citation type="submission" date="2024-05" db="EMBL/GenBank/DDBJ databases">
        <authorList>
            <person name="Matzinger S.R."/>
            <person name="Bankers L."/>
            <person name="Rossheim A."/>
            <person name="Hetherington-Rauth M.C."/>
            <person name="Smith A."/>
            <person name="Baird S."/>
            <person name="Polanco D."/>
        </authorList>
    </citation>
    <scope>NUCLEOTIDE SEQUENCE [LARGE SCALE GENOMIC DNA]</scope>
    <source>
        <strain evidence="1 2">2024CJ-00066</strain>
    </source>
</reference>
<evidence type="ECO:0000313" key="1">
    <source>
        <dbReference type="EMBL" id="MEQ3510493.1"/>
    </source>
</evidence>
<sequence>MPSEAGFRTFRRHLRQFARFPAKMPSERISDIQTASALPRQTLPDTV</sequence>
<protein>
    <recommendedName>
        <fullName evidence="3">Transposase</fullName>
    </recommendedName>
</protein>
<dbReference type="RefSeq" id="WP_349272644.1">
    <property type="nucleotide sequence ID" value="NZ_JBECZB010000004.1"/>
</dbReference>
<evidence type="ECO:0000313" key="2">
    <source>
        <dbReference type="Proteomes" id="UP001447151"/>
    </source>
</evidence>
<keyword evidence="2" id="KW-1185">Reference proteome</keyword>
<proteinExistence type="predicted"/>
<dbReference type="Proteomes" id="UP001447151">
    <property type="component" value="Unassembled WGS sequence"/>
</dbReference>
<name>A0ABV1JKE1_NEIPO</name>
<comment type="caution">
    <text evidence="1">The sequence shown here is derived from an EMBL/GenBank/DDBJ whole genome shotgun (WGS) entry which is preliminary data.</text>
</comment>
<evidence type="ECO:0008006" key="3">
    <source>
        <dbReference type="Google" id="ProtNLM"/>
    </source>
</evidence>
<gene>
    <name evidence="1" type="ORF">ABM124_04005</name>
</gene>
<organism evidence="1 2">
    <name type="scientific">Neisseria polysaccharea</name>
    <dbReference type="NCBI Taxonomy" id="489"/>
    <lineage>
        <taxon>Bacteria</taxon>
        <taxon>Pseudomonadati</taxon>
        <taxon>Pseudomonadota</taxon>
        <taxon>Betaproteobacteria</taxon>
        <taxon>Neisseriales</taxon>
        <taxon>Neisseriaceae</taxon>
        <taxon>Neisseria</taxon>
    </lineage>
</organism>
<dbReference type="EMBL" id="JBECZB010000004">
    <property type="protein sequence ID" value="MEQ3510493.1"/>
    <property type="molecule type" value="Genomic_DNA"/>
</dbReference>